<sequence length="66" mass="7111">MVQAHGVSVVGAGGLPQVRRIIRGYSADVNTSVCRAVLLECGFYRFAGRLKMRLDSVEAPLSDGLF</sequence>
<evidence type="ECO:0000313" key="2">
    <source>
        <dbReference type="Proteomes" id="UP000005536"/>
    </source>
</evidence>
<reference evidence="1 2" key="1">
    <citation type="submission" date="2010-02" db="EMBL/GenBank/DDBJ databases">
        <authorList>
            <person name="Weinstock G."/>
            <person name="Sodergren E."/>
            <person name="Clifton S."/>
            <person name="Fulton L."/>
            <person name="Fulton B."/>
            <person name="Courtney L."/>
            <person name="Fronick C."/>
            <person name="Harrison M."/>
            <person name="Strong C."/>
            <person name="Farmer C."/>
            <person name="Delahaunty K."/>
            <person name="Markovic C."/>
            <person name="Hall O."/>
            <person name="Minx P."/>
            <person name="Tomlinson C."/>
            <person name="Mitreva M."/>
            <person name="Nelson J."/>
            <person name="Hou S."/>
            <person name="Wollam A."/>
            <person name="Pepin K.H."/>
            <person name="Johnson M."/>
            <person name="Bhonagiri V."/>
            <person name="Zhang X."/>
            <person name="Suruliraj S."/>
            <person name="Warren W."/>
            <person name="Chinwalla A."/>
            <person name="Mardis E.R."/>
            <person name="Wilson R.K."/>
        </authorList>
    </citation>
    <scope>NUCLEOTIDE SEQUENCE [LARGE SCALE GENOMIC DNA]</scope>
    <source>
        <strain evidence="1 2">ATCC 29315</strain>
    </source>
</reference>
<organism evidence="1 2">
    <name type="scientific">Neisseria elongata subsp. glycolytica ATCC 29315</name>
    <dbReference type="NCBI Taxonomy" id="546263"/>
    <lineage>
        <taxon>Bacteria</taxon>
        <taxon>Pseudomonadati</taxon>
        <taxon>Pseudomonadota</taxon>
        <taxon>Betaproteobacteria</taxon>
        <taxon>Neisseriales</taxon>
        <taxon>Neisseriaceae</taxon>
        <taxon>Neisseria</taxon>
    </lineage>
</organism>
<evidence type="ECO:0000313" key="1">
    <source>
        <dbReference type="EMBL" id="EFE49062.1"/>
    </source>
</evidence>
<dbReference type="EMBL" id="ADBF01000227">
    <property type="protein sequence ID" value="EFE49062.1"/>
    <property type="molecule type" value="Genomic_DNA"/>
</dbReference>
<accession>D4DSM7</accession>
<dbReference type="AlphaFoldDB" id="D4DSM7"/>
<dbReference type="Proteomes" id="UP000005536">
    <property type="component" value="Unassembled WGS sequence"/>
</dbReference>
<proteinExistence type="predicted"/>
<name>D4DSM7_NEIEG</name>
<comment type="caution">
    <text evidence="1">The sequence shown here is derived from an EMBL/GenBank/DDBJ whole genome shotgun (WGS) entry which is preliminary data.</text>
</comment>
<gene>
    <name evidence="1" type="ORF">NEIELOOT_02073</name>
</gene>
<protein>
    <submittedName>
        <fullName evidence="1">Uncharacterized protein</fullName>
    </submittedName>
</protein>